<evidence type="ECO:0000256" key="2">
    <source>
        <dbReference type="ARBA" id="ARBA00022499"/>
    </source>
</evidence>
<dbReference type="GO" id="GO:0002009">
    <property type="term" value="P:morphogenesis of an epithelium"/>
    <property type="evidence" value="ECO:0007669"/>
    <property type="project" value="TreeGrafter"/>
</dbReference>
<dbReference type="GO" id="GO:0007507">
    <property type="term" value="P:heart development"/>
    <property type="evidence" value="ECO:0007669"/>
    <property type="project" value="TreeGrafter"/>
</dbReference>
<keyword evidence="3" id="KW-0221">Differentiation</keyword>
<evidence type="ECO:0000256" key="3">
    <source>
        <dbReference type="ARBA" id="ARBA00022782"/>
    </source>
</evidence>
<dbReference type="InterPro" id="IPR009071">
    <property type="entry name" value="HMG_box_dom"/>
</dbReference>
<proteinExistence type="evidence at transcript level"/>
<dbReference type="EMBL" id="KJ784470">
    <property type="protein sequence ID" value="AID57112.1"/>
    <property type="molecule type" value="mRNA"/>
</dbReference>
<keyword evidence="2" id="KW-1017">Isopeptide bond</keyword>
<feature type="region of interest" description="Disordered" evidence="11">
    <location>
        <begin position="154"/>
        <end position="259"/>
    </location>
</feature>
<dbReference type="SUPFAM" id="SSF47095">
    <property type="entry name" value="HMG-box"/>
    <property type="match status" value="1"/>
</dbReference>
<dbReference type="SMART" id="SM00398">
    <property type="entry name" value="HMG"/>
    <property type="match status" value="1"/>
</dbReference>
<feature type="compositionally biased region" description="Low complexity" evidence="11">
    <location>
        <begin position="29"/>
        <end position="42"/>
    </location>
</feature>
<evidence type="ECO:0000313" key="13">
    <source>
        <dbReference type="EMBL" id="AID57112.1"/>
    </source>
</evidence>
<keyword evidence="6 10" id="KW-0238">DNA-binding</keyword>
<dbReference type="InterPro" id="IPR036910">
    <property type="entry name" value="HMG_box_dom_sf"/>
</dbReference>
<dbReference type="Gene3D" id="1.10.30.10">
    <property type="entry name" value="High mobility group box domain"/>
    <property type="match status" value="1"/>
</dbReference>
<keyword evidence="9 10" id="KW-0539">Nucleus</keyword>
<organism evidence="13">
    <name type="scientific">Clarias batrachus</name>
    <name type="common">Walking catfish</name>
    <name type="synonym">Silurus batrachus</name>
    <dbReference type="NCBI Taxonomy" id="59899"/>
    <lineage>
        <taxon>Eukaryota</taxon>
        <taxon>Metazoa</taxon>
        <taxon>Chordata</taxon>
        <taxon>Craniata</taxon>
        <taxon>Vertebrata</taxon>
        <taxon>Euteleostomi</taxon>
        <taxon>Actinopterygii</taxon>
        <taxon>Neopterygii</taxon>
        <taxon>Teleostei</taxon>
        <taxon>Ostariophysi</taxon>
        <taxon>Siluriformes</taxon>
        <taxon>Clariidae</taxon>
        <taxon>Clarias</taxon>
    </lineage>
</organism>
<protein>
    <submittedName>
        <fullName evidence="13">Sox9a</fullName>
    </submittedName>
</protein>
<dbReference type="CDD" id="cd22031">
    <property type="entry name" value="HMG-box_SoxE"/>
    <property type="match status" value="1"/>
</dbReference>
<keyword evidence="8" id="KW-0804">Transcription</keyword>
<evidence type="ECO:0000256" key="6">
    <source>
        <dbReference type="ARBA" id="ARBA00023125"/>
    </source>
</evidence>
<dbReference type="PANTHER" id="PTHR45803">
    <property type="entry name" value="SOX100B"/>
    <property type="match status" value="1"/>
</dbReference>
<feature type="domain" description="HMG box" evidence="12">
    <location>
        <begin position="100"/>
        <end position="168"/>
    </location>
</feature>
<keyword evidence="5" id="KW-0805">Transcription regulation</keyword>
<evidence type="ECO:0000256" key="9">
    <source>
        <dbReference type="ARBA" id="ARBA00023242"/>
    </source>
</evidence>
<dbReference type="GO" id="GO:0032332">
    <property type="term" value="P:positive regulation of chondrocyte differentiation"/>
    <property type="evidence" value="ECO:0007669"/>
    <property type="project" value="TreeGrafter"/>
</dbReference>
<dbReference type="FunFam" id="1.10.30.10:FF:000004">
    <property type="entry name" value="Transcription factor SOX-10"/>
    <property type="match status" value="1"/>
</dbReference>
<dbReference type="GO" id="GO:0000122">
    <property type="term" value="P:negative regulation of transcription by RNA polymerase II"/>
    <property type="evidence" value="ECO:0007669"/>
    <property type="project" value="TreeGrafter"/>
</dbReference>
<dbReference type="Pfam" id="PF00505">
    <property type="entry name" value="HMG_box"/>
    <property type="match status" value="1"/>
</dbReference>
<evidence type="ECO:0000256" key="4">
    <source>
        <dbReference type="ARBA" id="ARBA00022843"/>
    </source>
</evidence>
<evidence type="ECO:0000256" key="5">
    <source>
        <dbReference type="ARBA" id="ARBA00023015"/>
    </source>
</evidence>
<keyword evidence="7" id="KW-0010">Activator</keyword>
<keyword evidence="4" id="KW-0832">Ubl conjugation</keyword>
<sequence>MNLLESYMKMTDEQDKCLSDAPSPSMSEDSAASPCPSGSGSDTENTRPPSENRLKKDEEDENKFPVCIRDAVSQVLKGYDWTLVPMPVRVNGSGKSKPHVKRPMNAFMVWAQAARRKLADQYPHLHNAELSKTRGKLWRLGRPGEKRPFVEEAERLRVQHKKDHPDYKYQPRRRKSVKGGQGETEDTEHTHISPNAIFKALQRADSPASSMGEVHSPGDHSGESQGPSNSLTTPKTDVPSVKPGLKREGRPLPEGTGRQLNIDFRDVDIGELSSDVISNMEAFDVNEFDQYLPTHGVQVYSSSGYGMGQTAGTSGHGWMGKQQPQQHTLTTLGAAGEQGQAQQRPAHIKTEQLSPSHYSEQSQGSPQHVAYGSFNLQHYTATSSTYPSIARTQYDYSDHQGSAASYYNQGSGLYSTFSYMSSTQRPMYAPVADTSGVPNVPQTHSPQWEQQPVYTQLSRP</sequence>
<evidence type="ECO:0000256" key="7">
    <source>
        <dbReference type="ARBA" id="ARBA00023159"/>
    </source>
</evidence>
<evidence type="ECO:0000256" key="1">
    <source>
        <dbReference type="ARBA" id="ARBA00004123"/>
    </source>
</evidence>
<name>A0A068EXU5_CLABA</name>
<feature type="region of interest" description="Disordered" evidence="11">
    <location>
        <begin position="1"/>
        <end position="63"/>
    </location>
</feature>
<dbReference type="InterPro" id="IPR022151">
    <property type="entry name" value="Sox_N"/>
</dbReference>
<dbReference type="PANTHER" id="PTHR45803:SF1">
    <property type="entry name" value="TRANSCRIPTION FACTOR SOX-9"/>
    <property type="match status" value="1"/>
</dbReference>
<evidence type="ECO:0000256" key="11">
    <source>
        <dbReference type="SAM" id="MobiDB-lite"/>
    </source>
</evidence>
<dbReference type="Pfam" id="PF12444">
    <property type="entry name" value="Sox_N"/>
    <property type="match status" value="1"/>
</dbReference>
<evidence type="ECO:0000256" key="8">
    <source>
        <dbReference type="ARBA" id="ARBA00023163"/>
    </source>
</evidence>
<dbReference type="GO" id="GO:0002062">
    <property type="term" value="P:chondrocyte differentiation"/>
    <property type="evidence" value="ECO:0007669"/>
    <property type="project" value="TreeGrafter"/>
</dbReference>
<feature type="compositionally biased region" description="Basic and acidic residues" evidence="11">
    <location>
        <begin position="154"/>
        <end position="169"/>
    </location>
</feature>
<evidence type="ECO:0000256" key="10">
    <source>
        <dbReference type="PROSITE-ProRule" id="PRU00267"/>
    </source>
</evidence>
<evidence type="ECO:0000259" key="12">
    <source>
        <dbReference type="PROSITE" id="PS50118"/>
    </source>
</evidence>
<dbReference type="GO" id="GO:0005634">
    <property type="term" value="C:nucleus"/>
    <property type="evidence" value="ECO:0007669"/>
    <property type="project" value="UniProtKB-SubCell"/>
</dbReference>
<reference evidence="13" key="1">
    <citation type="submission" date="2014-05" db="EMBL/GenBank/DDBJ databases">
        <title>Molecular cloning and characterization of sox9a in Clarias batrachus.</title>
        <authorList>
            <person name="Irfan A.B."/>
            <person name="Rather M.A."/>
            <person name="Sharma R."/>
            <person name="Gireesh B.P."/>
            <person name="Kumar P."/>
            <person name="Suresh B."/>
        </authorList>
    </citation>
    <scope>NUCLEOTIDE SEQUENCE</scope>
    <source>
        <tissue evidence="13">Testis</tissue>
    </source>
</reference>
<dbReference type="GO" id="GO:0000981">
    <property type="term" value="F:DNA-binding transcription factor activity, RNA polymerase II-specific"/>
    <property type="evidence" value="ECO:0007669"/>
    <property type="project" value="TreeGrafter"/>
</dbReference>
<feature type="compositionally biased region" description="Polar residues" evidence="11">
    <location>
        <begin position="223"/>
        <end position="235"/>
    </location>
</feature>
<comment type="subcellular location">
    <subcellularLocation>
        <location evidence="1">Nucleus</location>
    </subcellularLocation>
</comment>
<dbReference type="AlphaFoldDB" id="A0A068EXU5"/>
<feature type="DNA-binding region" description="HMG box" evidence="10">
    <location>
        <begin position="100"/>
        <end position="168"/>
    </location>
</feature>
<dbReference type="InterPro" id="IPR050917">
    <property type="entry name" value="SOX_TF"/>
</dbReference>
<dbReference type="GO" id="GO:0000978">
    <property type="term" value="F:RNA polymerase II cis-regulatory region sequence-specific DNA binding"/>
    <property type="evidence" value="ECO:0007669"/>
    <property type="project" value="TreeGrafter"/>
</dbReference>
<accession>A0A068EXU5</accession>
<feature type="region of interest" description="Disordered" evidence="11">
    <location>
        <begin position="435"/>
        <end position="460"/>
    </location>
</feature>
<dbReference type="PROSITE" id="PS50118">
    <property type="entry name" value="HMG_BOX_2"/>
    <property type="match status" value="1"/>
</dbReference>
<dbReference type="GO" id="GO:0048709">
    <property type="term" value="P:oligodendrocyte differentiation"/>
    <property type="evidence" value="ECO:0007669"/>
    <property type="project" value="TreeGrafter"/>
</dbReference>
<feature type="compositionally biased region" description="Polar residues" evidence="11">
    <location>
        <begin position="436"/>
        <end position="460"/>
    </location>
</feature>